<accession>A0A383D3L1</accession>
<sequence>MEKNIMDLSAHRQRHIELEGAYNIRDIGGYPTENGYHTRWKMFLRSDSMHRLTEQSKADLVAYGIRTVIDLRTTLETQTQTNVFIGSSQVSYLHHNVIGDEYLPDEDRVITGLPADSIRASYTTWLDLRQNAILGVLSSLADPTVRPAVYHCAGGKDRTGVITALLLGIAGVPRHIIAEDYALTAHFLLQRNLHEAPPAGQEDITS</sequence>
<protein>
    <recommendedName>
        <fullName evidence="2">Tyrosine specific protein phosphatases domain-containing protein</fullName>
    </recommendedName>
</protein>
<dbReference type="GO" id="GO:0004721">
    <property type="term" value="F:phosphoprotein phosphatase activity"/>
    <property type="evidence" value="ECO:0007669"/>
    <property type="project" value="InterPro"/>
</dbReference>
<name>A0A383D3L1_9ZZZZ</name>
<evidence type="ECO:0008006" key="2">
    <source>
        <dbReference type="Google" id="ProtNLM"/>
    </source>
</evidence>
<organism evidence="1">
    <name type="scientific">marine metagenome</name>
    <dbReference type="NCBI Taxonomy" id="408172"/>
    <lineage>
        <taxon>unclassified sequences</taxon>
        <taxon>metagenomes</taxon>
        <taxon>ecological metagenomes</taxon>
    </lineage>
</organism>
<dbReference type="Gene3D" id="3.90.190.10">
    <property type="entry name" value="Protein tyrosine phosphatase superfamily"/>
    <property type="match status" value="1"/>
</dbReference>
<dbReference type="EMBL" id="UINC01213595">
    <property type="protein sequence ID" value="SVE38448.1"/>
    <property type="molecule type" value="Genomic_DNA"/>
</dbReference>
<dbReference type="InterPro" id="IPR029021">
    <property type="entry name" value="Prot-tyrosine_phosphatase-like"/>
</dbReference>
<dbReference type="AlphaFoldDB" id="A0A383D3L1"/>
<dbReference type="Pfam" id="PF13350">
    <property type="entry name" value="Y_phosphatase3"/>
    <property type="match status" value="1"/>
</dbReference>
<gene>
    <name evidence="1" type="ORF">METZ01_LOCUS491302</name>
</gene>
<dbReference type="InterPro" id="IPR026893">
    <property type="entry name" value="Tyr/Ser_Pase_IphP-type"/>
</dbReference>
<reference evidence="1" key="1">
    <citation type="submission" date="2018-05" db="EMBL/GenBank/DDBJ databases">
        <authorList>
            <person name="Lanie J.A."/>
            <person name="Ng W.-L."/>
            <person name="Kazmierczak K.M."/>
            <person name="Andrzejewski T.M."/>
            <person name="Davidsen T.M."/>
            <person name="Wayne K.J."/>
            <person name="Tettelin H."/>
            <person name="Glass J.I."/>
            <person name="Rusch D."/>
            <person name="Podicherti R."/>
            <person name="Tsui H.-C.T."/>
            <person name="Winkler M.E."/>
        </authorList>
    </citation>
    <scope>NUCLEOTIDE SEQUENCE</scope>
</reference>
<dbReference type="SUPFAM" id="SSF52799">
    <property type="entry name" value="(Phosphotyrosine protein) phosphatases II"/>
    <property type="match status" value="1"/>
</dbReference>
<dbReference type="PANTHER" id="PTHR31126">
    <property type="entry name" value="TYROSINE-PROTEIN PHOSPHATASE"/>
    <property type="match status" value="1"/>
</dbReference>
<feature type="non-terminal residue" evidence="1">
    <location>
        <position position="206"/>
    </location>
</feature>
<dbReference type="PANTHER" id="PTHR31126:SF1">
    <property type="entry name" value="TYROSINE SPECIFIC PROTEIN PHOSPHATASES DOMAIN-CONTAINING PROTEIN"/>
    <property type="match status" value="1"/>
</dbReference>
<evidence type="ECO:0000313" key="1">
    <source>
        <dbReference type="EMBL" id="SVE38448.1"/>
    </source>
</evidence>
<proteinExistence type="predicted"/>